<proteinExistence type="predicted"/>
<evidence type="ECO:0000256" key="3">
    <source>
        <dbReference type="ARBA" id="ARBA00022989"/>
    </source>
</evidence>
<comment type="subcellular location">
    <subcellularLocation>
        <location evidence="1">Membrane</location>
    </subcellularLocation>
</comment>
<keyword evidence="7" id="KW-1185">Reference proteome</keyword>
<accession>A0A4Q4TGQ3</accession>
<reference evidence="6 7" key="1">
    <citation type="submission" date="2018-06" db="EMBL/GenBank/DDBJ databases">
        <title>Complete Genomes of Monosporascus.</title>
        <authorList>
            <person name="Robinson A.J."/>
            <person name="Natvig D.O."/>
        </authorList>
    </citation>
    <scope>NUCLEOTIDE SEQUENCE [LARGE SCALE GENOMIC DNA]</scope>
    <source>
        <strain evidence="6 7">CBS 110550</strain>
    </source>
</reference>
<keyword evidence="3 5" id="KW-1133">Transmembrane helix</keyword>
<evidence type="ECO:0000256" key="4">
    <source>
        <dbReference type="ARBA" id="ARBA00023136"/>
    </source>
</evidence>
<dbReference type="EMBL" id="QJNU01000200">
    <property type="protein sequence ID" value="RYP04710.1"/>
    <property type="molecule type" value="Genomic_DNA"/>
</dbReference>
<evidence type="ECO:0000313" key="6">
    <source>
        <dbReference type="EMBL" id="RYP04710.1"/>
    </source>
</evidence>
<name>A0A4Q4TGQ3_9PEZI</name>
<dbReference type="PANTHER" id="PTHR35814:SF1">
    <property type="entry name" value="GLUTATHIONE S-TRANSFERASE-RELATED"/>
    <property type="match status" value="1"/>
</dbReference>
<dbReference type="InterPro" id="IPR001129">
    <property type="entry name" value="Membr-assoc_MAPEG"/>
</dbReference>
<dbReference type="Proteomes" id="UP000293360">
    <property type="component" value="Unassembled WGS sequence"/>
</dbReference>
<gene>
    <name evidence="6" type="ORF">DL764_004260</name>
</gene>
<dbReference type="PANTHER" id="PTHR35814">
    <property type="match status" value="1"/>
</dbReference>
<evidence type="ECO:0000256" key="1">
    <source>
        <dbReference type="ARBA" id="ARBA00004370"/>
    </source>
</evidence>
<evidence type="ECO:0000256" key="2">
    <source>
        <dbReference type="ARBA" id="ARBA00022692"/>
    </source>
</evidence>
<comment type="caution">
    <text evidence="6">The sequence shown here is derived from an EMBL/GenBank/DDBJ whole genome shotgun (WGS) entry which is preliminary data.</text>
</comment>
<keyword evidence="2 5" id="KW-0812">Transmembrane</keyword>
<dbReference type="InterPro" id="IPR023352">
    <property type="entry name" value="MAPEG-like_dom_sf"/>
</dbReference>
<dbReference type="Gene3D" id="1.20.120.550">
    <property type="entry name" value="Membrane associated eicosanoid/glutathione metabolism-like domain"/>
    <property type="match status" value="1"/>
</dbReference>
<dbReference type="SUPFAM" id="SSF161084">
    <property type="entry name" value="MAPEG domain-like"/>
    <property type="match status" value="1"/>
</dbReference>
<protein>
    <submittedName>
        <fullName evidence="6">Uncharacterized protein</fullName>
    </submittedName>
</protein>
<organism evidence="6 7">
    <name type="scientific">Monosporascus ibericus</name>
    <dbReference type="NCBI Taxonomy" id="155417"/>
    <lineage>
        <taxon>Eukaryota</taxon>
        <taxon>Fungi</taxon>
        <taxon>Dikarya</taxon>
        <taxon>Ascomycota</taxon>
        <taxon>Pezizomycotina</taxon>
        <taxon>Sordariomycetes</taxon>
        <taxon>Xylariomycetidae</taxon>
        <taxon>Xylariales</taxon>
        <taxon>Xylariales incertae sedis</taxon>
        <taxon>Monosporascus</taxon>
    </lineage>
</organism>
<feature type="transmembrane region" description="Helical" evidence="5">
    <location>
        <begin position="131"/>
        <end position="152"/>
    </location>
</feature>
<dbReference type="Pfam" id="PF01124">
    <property type="entry name" value="MAPEG"/>
    <property type="match status" value="1"/>
</dbReference>
<keyword evidence="4 5" id="KW-0472">Membrane</keyword>
<evidence type="ECO:0000313" key="7">
    <source>
        <dbReference type="Proteomes" id="UP000293360"/>
    </source>
</evidence>
<dbReference type="AlphaFoldDB" id="A0A4Q4TGQ3"/>
<evidence type="ECO:0000256" key="5">
    <source>
        <dbReference type="SAM" id="Phobius"/>
    </source>
</evidence>
<dbReference type="STRING" id="155417.A0A4Q4TGQ3"/>
<dbReference type="GO" id="GO:0016020">
    <property type="term" value="C:membrane"/>
    <property type="evidence" value="ECO:0007669"/>
    <property type="project" value="UniProtKB-SubCell"/>
</dbReference>
<feature type="transmembrane region" description="Helical" evidence="5">
    <location>
        <begin position="12"/>
        <end position="33"/>
    </location>
</feature>
<dbReference type="OrthoDB" id="19091at2759"/>
<sequence>MTTRIGLATPVLAPLLPVTGTFTLPFALLSSLLSLRVVRYRLADDHYLGDNSAKDGGSTQSQKTNKLFRASCCHANFLENVPIAFILAAAVELNGGSRKVLTGALGSLFVLRVLHSELGLLKEGGNGFGRAVGYLGTLGIQLGLAGYGAYLVKGYWGF</sequence>